<dbReference type="SUPFAM" id="SSF51905">
    <property type="entry name" value="FAD/NAD(P)-binding domain"/>
    <property type="match status" value="1"/>
</dbReference>
<dbReference type="Pfam" id="PF21274">
    <property type="entry name" value="Rng_hyd_C"/>
    <property type="match status" value="1"/>
</dbReference>
<keyword evidence="1" id="KW-0285">Flavoprotein</keyword>
<dbReference type="Proteomes" id="UP000240957">
    <property type="component" value="Unassembled WGS sequence"/>
</dbReference>
<organism evidence="5 6">
    <name type="scientific">Acinetobacter sichuanensis</name>
    <dbReference type="NCBI Taxonomy" id="2136183"/>
    <lineage>
        <taxon>Bacteria</taxon>
        <taxon>Pseudomonadati</taxon>
        <taxon>Pseudomonadota</taxon>
        <taxon>Gammaproteobacteria</taxon>
        <taxon>Moraxellales</taxon>
        <taxon>Moraxellaceae</taxon>
        <taxon>Acinetobacter</taxon>
    </lineage>
</organism>
<dbReference type="Gene3D" id="3.40.30.120">
    <property type="match status" value="1"/>
</dbReference>
<dbReference type="Proteomes" id="UP001595455">
    <property type="component" value="Unassembled WGS sequence"/>
</dbReference>
<dbReference type="EMBL" id="JBHRSF010000055">
    <property type="protein sequence ID" value="MFC2996146.1"/>
    <property type="molecule type" value="Genomic_DNA"/>
</dbReference>
<reference evidence="7" key="3">
    <citation type="journal article" date="2019" name="Int. J. Syst. Evol. Microbiol.">
        <title>The Global Catalogue of Microorganisms (GCM) 10K type strain sequencing project: providing services to taxonomists for standard genome sequencing and annotation.</title>
        <authorList>
            <consortium name="The Broad Institute Genomics Platform"/>
            <consortium name="The Broad Institute Genome Sequencing Center for Infectious Disease"/>
            <person name="Wu L."/>
            <person name="Ma J."/>
        </authorList>
    </citation>
    <scope>NUCLEOTIDE SEQUENCE [LARGE SCALE GENOMIC DNA]</scope>
    <source>
        <strain evidence="7">KCTC 62575</strain>
    </source>
</reference>
<dbReference type="InterPro" id="IPR002938">
    <property type="entry name" value="FAD-bd"/>
</dbReference>
<evidence type="ECO:0000256" key="1">
    <source>
        <dbReference type="ARBA" id="ARBA00022630"/>
    </source>
</evidence>
<evidence type="ECO:0000256" key="2">
    <source>
        <dbReference type="ARBA" id="ARBA00022827"/>
    </source>
</evidence>
<gene>
    <name evidence="4" type="ORF">ACFODO_12875</name>
    <name evidence="5" type="ORF">C9E89_012140</name>
</gene>
<comment type="caution">
    <text evidence="5">The sequence shown here is derived from an EMBL/GenBank/DDBJ whole genome shotgun (WGS) entry which is preliminary data.</text>
</comment>
<evidence type="ECO:0000313" key="4">
    <source>
        <dbReference type="EMBL" id="MFC2996146.1"/>
    </source>
</evidence>
<accession>A0A371YP98</accession>
<evidence type="ECO:0000259" key="3">
    <source>
        <dbReference type="Pfam" id="PF01494"/>
    </source>
</evidence>
<dbReference type="PRINTS" id="PR00420">
    <property type="entry name" value="RNGMNOXGNASE"/>
</dbReference>
<dbReference type="Gene3D" id="3.50.50.60">
    <property type="entry name" value="FAD/NAD(P)-binding domain"/>
    <property type="match status" value="1"/>
</dbReference>
<keyword evidence="5" id="KW-0560">Oxidoreductase</keyword>
<dbReference type="EMBL" id="PYIX02000019">
    <property type="protein sequence ID" value="RFC83293.1"/>
    <property type="molecule type" value="Genomic_DNA"/>
</dbReference>
<feature type="domain" description="FAD-binding" evidence="3">
    <location>
        <begin position="8"/>
        <end position="370"/>
    </location>
</feature>
<dbReference type="Gene3D" id="3.30.9.10">
    <property type="entry name" value="D-Amino Acid Oxidase, subunit A, domain 2"/>
    <property type="match status" value="1"/>
</dbReference>
<evidence type="ECO:0000313" key="6">
    <source>
        <dbReference type="Proteomes" id="UP000240957"/>
    </source>
</evidence>
<keyword evidence="7" id="KW-1185">Reference proteome</keyword>
<proteinExistence type="predicted"/>
<sequence>MQNTKTIEVPVLIVGGGPAGLATSLLLSKYGIRNLLINKYRWTANSPRAHITNQRTMEVFRDAQIEEEVEKLAVPQAFMENNVWATSFAGDEIARLQAWGTAVDRKSEYEQSSPSSMCNIAQHVMEPIIANEALRAGSDMRFNHEFLDFTQDDEGVTARIQDRITNEIYLVRAQYMIGADGARSKVVEQLQLPLKGQHGLGCAVNVWLKADLRKYCEHRPGVLYWIVQPGSDYWVGSGTFICVKPWDEWVMLYMYDPAQGEPDLSEEAVIKRAHQVIGDDSVPIEILSTSKWQINHIVAEKYGHKRVFCMGDAVHRHPPANGLGTNTSIQDAFNLAWKLALVLKGHAGTGLLESYTQERQPVGQQIVDRAMRSVENMLPIANALGFKPGQSLEDGQAALDLIFGEAGNSQQKRAELHQAIQLQNYQFNCNGVQIGQRYQSCAVIADQRPEPKYLQDAELYYQATTWAGARLPHAWLHDRRGRQFSTLDLCGKGQFTLLTGHGGDAWKAAVAEISKEISCPIKVVKIGLGMDYFDTFGDWEALRDIEEQGCVLVRPDHHIAWRMQTLPQAPVAELKTALKNILSI</sequence>
<keyword evidence="5" id="KW-0503">Monooxygenase</keyword>
<evidence type="ECO:0000313" key="5">
    <source>
        <dbReference type="EMBL" id="RFC83293.1"/>
    </source>
</evidence>
<evidence type="ECO:0000313" key="7">
    <source>
        <dbReference type="Proteomes" id="UP001595455"/>
    </source>
</evidence>
<dbReference type="GO" id="GO:0016709">
    <property type="term" value="F:oxidoreductase activity, acting on paired donors, with incorporation or reduction of molecular oxygen, NAD(P)H as one donor, and incorporation of one atom of oxygen"/>
    <property type="evidence" value="ECO:0007669"/>
    <property type="project" value="UniProtKB-ARBA"/>
</dbReference>
<dbReference type="GO" id="GO:0071949">
    <property type="term" value="F:FAD binding"/>
    <property type="evidence" value="ECO:0007669"/>
    <property type="project" value="InterPro"/>
</dbReference>
<dbReference type="InterPro" id="IPR050641">
    <property type="entry name" value="RIFMO-like"/>
</dbReference>
<protein>
    <submittedName>
        <fullName evidence="5">2,4-dichlorophenol 6-monooxygenase</fullName>
    </submittedName>
    <submittedName>
        <fullName evidence="4">FAD-dependent monooxygenase</fullName>
    </submittedName>
</protein>
<dbReference type="AlphaFoldDB" id="A0A371YP98"/>
<dbReference type="PANTHER" id="PTHR43004:SF8">
    <property type="entry name" value="FAD-BINDING DOMAIN-CONTAINING PROTEIN-RELATED"/>
    <property type="match status" value="1"/>
</dbReference>
<reference evidence="5 6" key="2">
    <citation type="submission" date="2018-08" db="EMBL/GenBank/DDBJ databases">
        <title>The draft genome of Acinetobacter sichuanensis strain WCHAc060041.</title>
        <authorList>
            <person name="Qin J."/>
            <person name="Feng Y."/>
            <person name="Zong Z."/>
        </authorList>
    </citation>
    <scope>NUCLEOTIDE SEQUENCE [LARGE SCALE GENOMIC DNA]</scope>
    <source>
        <strain evidence="5 6">WCHAc060041</strain>
    </source>
</reference>
<reference evidence="4" key="1">
    <citation type="journal article" date="2014" name="Int. J. Syst. Evol. Microbiol.">
        <title>Complete genome of a new Firmicutes species belonging to the dominant human colonic microbiota ('Ruminococcus bicirculans') reveals two chromosomes and a selective capacity to utilize plant glucans.</title>
        <authorList>
            <consortium name="NISC Comparative Sequencing Program"/>
            <person name="Wegmann U."/>
            <person name="Louis P."/>
            <person name="Goesmann A."/>
            <person name="Henrissat B."/>
            <person name="Duncan S.H."/>
            <person name="Flint H.J."/>
        </authorList>
    </citation>
    <scope>NUCLEOTIDE SEQUENCE</scope>
    <source>
        <strain evidence="4">KCTC 62575</strain>
    </source>
</reference>
<dbReference type="RefSeq" id="WP_107008600.1">
    <property type="nucleotide sequence ID" value="NZ_JBHRSF010000055.1"/>
</dbReference>
<name>A0A371YP98_9GAMM</name>
<reference evidence="4" key="4">
    <citation type="submission" date="2024-09" db="EMBL/GenBank/DDBJ databases">
        <authorList>
            <person name="Sun Q."/>
            <person name="Mori K."/>
        </authorList>
    </citation>
    <scope>NUCLEOTIDE SEQUENCE</scope>
    <source>
        <strain evidence="4">KCTC 62575</strain>
    </source>
</reference>
<dbReference type="PANTHER" id="PTHR43004">
    <property type="entry name" value="TRK SYSTEM POTASSIUM UPTAKE PROTEIN"/>
    <property type="match status" value="1"/>
</dbReference>
<dbReference type="OrthoDB" id="8672648at2"/>
<dbReference type="InterPro" id="IPR036188">
    <property type="entry name" value="FAD/NAD-bd_sf"/>
</dbReference>
<dbReference type="Pfam" id="PF01494">
    <property type="entry name" value="FAD_binding_3"/>
    <property type="match status" value="1"/>
</dbReference>
<keyword evidence="2" id="KW-0274">FAD</keyword>